<organism evidence="6 7">
    <name type="scientific">Ruminiclostridium papyrosolvens DSM 2782</name>
    <dbReference type="NCBI Taxonomy" id="588581"/>
    <lineage>
        <taxon>Bacteria</taxon>
        <taxon>Bacillati</taxon>
        <taxon>Bacillota</taxon>
        <taxon>Clostridia</taxon>
        <taxon>Eubacteriales</taxon>
        <taxon>Oscillospiraceae</taxon>
        <taxon>Ruminiclostridium</taxon>
    </lineage>
</organism>
<proteinExistence type="inferred from homology"/>
<sequence>MYEDKNFLTIEDAHNMTEKENLRLFKKHISSQLGKTLSMLGFADSIPVEASGMYVTLRDGRKVLDMTGHLGMLVAGHNHPRIIEVRKKWAEEKRLESWKFFPSPYQGVLCNNLSLIFPEDLEVMFFCNSGAEANEGALKLAEKYSGMSRKTVVYTDISFHGKTHATLTLSGSEKHQNDHFNKTENCIMIKYGDIQDFKRVIEENKTGKNSTKIGTFIIEAIRSEGVVIPDKSYYEEVRRICDKYDIVLIMDEVFTGFGRTGKMFGFEHYGICPDICSFSKAFGGGKATFAGFITRPKIFNKAYSKMNEATLHSTTYNGFGEEVVSAIEVLNIIRDEKLLENSEEMGKYLLSRLQEVKKEFPDIVADVRGVGLLACIIFHSRAEKIVKFFSSTGTDLVEKFVTGSVITSMLKDYSILLNTPPHDSSQILITPSLIINREQVDYFIESLKKVLSENLWKVGFDYLKKLRS</sequence>
<dbReference type="Proteomes" id="UP000003860">
    <property type="component" value="Unassembled WGS sequence"/>
</dbReference>
<evidence type="ECO:0000256" key="5">
    <source>
        <dbReference type="RuleBase" id="RU003560"/>
    </source>
</evidence>
<dbReference type="Gene3D" id="3.40.640.10">
    <property type="entry name" value="Type I PLP-dependent aspartate aminotransferase-like (Major domain)"/>
    <property type="match status" value="1"/>
</dbReference>
<comment type="caution">
    <text evidence="6">The sequence shown here is derived from an EMBL/GenBank/DDBJ whole genome shotgun (WGS) entry which is preliminary data.</text>
</comment>
<protein>
    <submittedName>
        <fullName evidence="6">Aminotransferase class-III</fullName>
    </submittedName>
</protein>
<dbReference type="OrthoDB" id="9801052at2"/>
<dbReference type="InterPro" id="IPR050103">
    <property type="entry name" value="Class-III_PLP-dep_AT"/>
</dbReference>
<dbReference type="PANTHER" id="PTHR11986">
    <property type="entry name" value="AMINOTRANSFERASE CLASS III"/>
    <property type="match status" value="1"/>
</dbReference>
<dbReference type="GO" id="GO:0030170">
    <property type="term" value="F:pyridoxal phosphate binding"/>
    <property type="evidence" value="ECO:0007669"/>
    <property type="project" value="InterPro"/>
</dbReference>
<evidence type="ECO:0000256" key="2">
    <source>
        <dbReference type="ARBA" id="ARBA00022576"/>
    </source>
</evidence>
<reference evidence="6" key="1">
    <citation type="submission" date="2009-07" db="EMBL/GenBank/DDBJ databases">
        <authorList>
            <consortium name="US DOE Joint Genome Institute (JGI-PGF)"/>
            <person name="Lucas S."/>
            <person name="Copeland A."/>
            <person name="Lapidus A."/>
            <person name="Glavina del Rio T."/>
            <person name="Tice H."/>
            <person name="Bruce D."/>
            <person name="Goodwin L."/>
            <person name="Pitluck S."/>
            <person name="Larimer F."/>
            <person name="Land M.L."/>
            <person name="Mouttaki H."/>
            <person name="He Z."/>
            <person name="Zhou J."/>
            <person name="Hemme C.L."/>
        </authorList>
    </citation>
    <scope>NUCLEOTIDE SEQUENCE</scope>
    <source>
        <strain evidence="6">DSM 2782</strain>
    </source>
</reference>
<dbReference type="Gene3D" id="3.90.1150.10">
    <property type="entry name" value="Aspartate Aminotransferase, domain 1"/>
    <property type="match status" value="1"/>
</dbReference>
<dbReference type="GO" id="GO:0042802">
    <property type="term" value="F:identical protein binding"/>
    <property type="evidence" value="ECO:0007669"/>
    <property type="project" value="TreeGrafter"/>
</dbReference>
<reference evidence="6" key="2">
    <citation type="submission" date="2011-01" db="EMBL/GenBank/DDBJ databases">
        <title>The Non-contiguous Finished genome of Clostridium papyrosolvens.</title>
        <authorList>
            <person name="Lucas S."/>
            <person name="Copeland A."/>
            <person name="Lapidus A."/>
            <person name="Cheng J.-F."/>
            <person name="Goodwin L."/>
            <person name="Pitluck S."/>
            <person name="Misra M."/>
            <person name="Chertkov O."/>
            <person name="Detter J.C."/>
            <person name="Han C."/>
            <person name="Tapia R."/>
            <person name="Land M."/>
            <person name="Hauser L."/>
            <person name="Kyrpides N."/>
            <person name="Ivanova N."/>
            <person name="Pagani I."/>
            <person name="Mouttaki H."/>
            <person name="He Z."/>
            <person name="Zhou J."/>
            <person name="Hemme C.L."/>
            <person name="Woyke T."/>
        </authorList>
    </citation>
    <scope>NUCLEOTIDE SEQUENCE [LARGE SCALE GENOMIC DNA]</scope>
    <source>
        <strain evidence="6">DSM 2782</strain>
    </source>
</reference>
<dbReference type="STRING" id="588581.Cpap_3080"/>
<dbReference type="InterPro" id="IPR015422">
    <property type="entry name" value="PyrdxlP-dep_Trfase_small"/>
</dbReference>
<keyword evidence="4 5" id="KW-0663">Pyridoxal phosphate</keyword>
<keyword evidence="7" id="KW-1185">Reference proteome</keyword>
<dbReference type="PANTHER" id="PTHR11986:SF79">
    <property type="entry name" value="ACETYLORNITHINE AMINOTRANSFERASE, MITOCHONDRIAL"/>
    <property type="match status" value="1"/>
</dbReference>
<gene>
    <name evidence="6" type="ORF">Cpap_3080</name>
</gene>
<dbReference type="SUPFAM" id="SSF53383">
    <property type="entry name" value="PLP-dependent transferases"/>
    <property type="match status" value="1"/>
</dbReference>
<dbReference type="CDD" id="cd00610">
    <property type="entry name" value="OAT_like"/>
    <property type="match status" value="1"/>
</dbReference>
<accession>F1TAW4</accession>
<dbReference type="InterPro" id="IPR005814">
    <property type="entry name" value="Aminotrans_3"/>
</dbReference>
<dbReference type="PIRSF" id="PIRSF000521">
    <property type="entry name" value="Transaminase_4ab_Lys_Orn"/>
    <property type="match status" value="1"/>
</dbReference>
<evidence type="ECO:0000256" key="3">
    <source>
        <dbReference type="ARBA" id="ARBA00022679"/>
    </source>
</evidence>
<comment type="cofactor">
    <cofactor evidence="1">
        <name>pyridoxal 5'-phosphate</name>
        <dbReference type="ChEBI" id="CHEBI:597326"/>
    </cofactor>
</comment>
<dbReference type="eggNOG" id="COG4992">
    <property type="taxonomic scope" value="Bacteria"/>
</dbReference>
<evidence type="ECO:0000313" key="7">
    <source>
        <dbReference type="Proteomes" id="UP000003860"/>
    </source>
</evidence>
<dbReference type="InterPro" id="IPR015424">
    <property type="entry name" value="PyrdxlP-dep_Trfase"/>
</dbReference>
<comment type="similarity">
    <text evidence="5">Belongs to the class-III pyridoxal-phosphate-dependent aminotransferase family.</text>
</comment>
<dbReference type="GO" id="GO:0008483">
    <property type="term" value="F:transaminase activity"/>
    <property type="evidence" value="ECO:0007669"/>
    <property type="project" value="UniProtKB-KW"/>
</dbReference>
<dbReference type="InterPro" id="IPR015421">
    <property type="entry name" value="PyrdxlP-dep_Trfase_major"/>
</dbReference>
<evidence type="ECO:0000256" key="1">
    <source>
        <dbReference type="ARBA" id="ARBA00001933"/>
    </source>
</evidence>
<dbReference type="Pfam" id="PF00202">
    <property type="entry name" value="Aminotran_3"/>
    <property type="match status" value="1"/>
</dbReference>
<dbReference type="FunFam" id="3.40.640.10:FF:000004">
    <property type="entry name" value="Acetylornithine aminotransferase"/>
    <property type="match status" value="1"/>
</dbReference>
<dbReference type="AlphaFoldDB" id="F1TAW4"/>
<name>F1TAW4_9FIRM</name>
<keyword evidence="2 6" id="KW-0032">Aminotransferase</keyword>
<evidence type="ECO:0000313" key="6">
    <source>
        <dbReference type="EMBL" id="EGD48657.1"/>
    </source>
</evidence>
<dbReference type="EMBL" id="ACXX02000003">
    <property type="protein sequence ID" value="EGD48657.1"/>
    <property type="molecule type" value="Genomic_DNA"/>
</dbReference>
<evidence type="ECO:0000256" key="4">
    <source>
        <dbReference type="ARBA" id="ARBA00022898"/>
    </source>
</evidence>
<dbReference type="RefSeq" id="WP_004617861.1">
    <property type="nucleotide sequence ID" value="NZ_ACXX02000003.1"/>
</dbReference>
<keyword evidence="3" id="KW-0808">Transferase</keyword>